<keyword evidence="1" id="KW-0732">Signal</keyword>
<evidence type="ECO:0000256" key="1">
    <source>
        <dbReference type="SAM" id="SignalP"/>
    </source>
</evidence>
<dbReference type="AlphaFoldDB" id="A0AAN8MP81"/>
<name>A0AAN8MP81_9PEZI</name>
<evidence type="ECO:0000313" key="2">
    <source>
        <dbReference type="EMBL" id="KAK6330786.1"/>
    </source>
</evidence>
<feature type="signal peptide" evidence="1">
    <location>
        <begin position="1"/>
        <end position="19"/>
    </location>
</feature>
<organism evidence="2 3">
    <name type="scientific">Orbilia javanica</name>
    <dbReference type="NCBI Taxonomy" id="47235"/>
    <lineage>
        <taxon>Eukaryota</taxon>
        <taxon>Fungi</taxon>
        <taxon>Dikarya</taxon>
        <taxon>Ascomycota</taxon>
        <taxon>Pezizomycotina</taxon>
        <taxon>Orbiliomycetes</taxon>
        <taxon>Orbiliales</taxon>
        <taxon>Orbiliaceae</taxon>
        <taxon>Orbilia</taxon>
    </lineage>
</organism>
<feature type="chain" id="PRO_5042975553" description="Hydrophobin" evidence="1">
    <location>
        <begin position="20"/>
        <end position="63"/>
    </location>
</feature>
<sequence length="63" mass="6532">MQFSVIIISVLASVTFINAAPVPVRCTLGQGSDLVSCDALVDLVGVEAVEIAVPFATISTIRL</sequence>
<protein>
    <recommendedName>
        <fullName evidence="4">Hydrophobin</fullName>
    </recommendedName>
</protein>
<gene>
    <name evidence="2" type="ORF">TWF718_002986</name>
</gene>
<comment type="caution">
    <text evidence="2">The sequence shown here is derived from an EMBL/GenBank/DDBJ whole genome shotgun (WGS) entry which is preliminary data.</text>
</comment>
<dbReference type="Proteomes" id="UP001313282">
    <property type="component" value="Unassembled WGS sequence"/>
</dbReference>
<dbReference type="EMBL" id="JAVHNR010000011">
    <property type="protein sequence ID" value="KAK6330786.1"/>
    <property type="molecule type" value="Genomic_DNA"/>
</dbReference>
<keyword evidence="3" id="KW-1185">Reference proteome</keyword>
<reference evidence="2 3" key="1">
    <citation type="submission" date="2019-10" db="EMBL/GenBank/DDBJ databases">
        <authorList>
            <person name="Palmer J.M."/>
        </authorList>
    </citation>
    <scope>NUCLEOTIDE SEQUENCE [LARGE SCALE GENOMIC DNA]</scope>
    <source>
        <strain evidence="2 3">TWF718</strain>
    </source>
</reference>
<evidence type="ECO:0008006" key="4">
    <source>
        <dbReference type="Google" id="ProtNLM"/>
    </source>
</evidence>
<evidence type="ECO:0000313" key="3">
    <source>
        <dbReference type="Proteomes" id="UP001313282"/>
    </source>
</evidence>
<proteinExistence type="predicted"/>
<accession>A0AAN8MP81</accession>